<accession>A0A2R6RVX5</accession>
<organism evidence="3 4">
    <name type="scientific">Hermanssonia centrifuga</name>
    <dbReference type="NCBI Taxonomy" id="98765"/>
    <lineage>
        <taxon>Eukaryota</taxon>
        <taxon>Fungi</taxon>
        <taxon>Dikarya</taxon>
        <taxon>Basidiomycota</taxon>
        <taxon>Agaricomycotina</taxon>
        <taxon>Agaricomycetes</taxon>
        <taxon>Polyporales</taxon>
        <taxon>Meruliaceae</taxon>
        <taxon>Hermanssonia</taxon>
    </lineage>
</organism>
<feature type="transmembrane region" description="Helical" evidence="2">
    <location>
        <begin position="225"/>
        <end position="251"/>
    </location>
</feature>
<feature type="transmembrane region" description="Helical" evidence="2">
    <location>
        <begin position="128"/>
        <end position="157"/>
    </location>
</feature>
<evidence type="ECO:0008006" key="5">
    <source>
        <dbReference type="Google" id="ProtNLM"/>
    </source>
</evidence>
<keyword evidence="4" id="KW-1185">Reference proteome</keyword>
<dbReference type="PANTHER" id="PTHR31303:SF1">
    <property type="entry name" value="CTP-DEPENDENT DIACYLGLYCEROL KINASE 1"/>
    <property type="match status" value="1"/>
</dbReference>
<sequence length="260" mass="27522">MSNGSEGGHHPQHETPSQARIPSRTDRGALTRKTSKSNTGHRPKPPVVVPIDWEIPRKLLHSSIGFLTLYLYISHGSPRPVVVALGSALAIIAPADILRLNSPGFERAYEKCLGFLMRESEKKTANGVVWYIIGVIWVLSLYPIDIAVVSILILSWVDTAASTFGRLWGRLTPPLPPRVPLLGLPFAPRKSMAGFIAGTVTGALVAAGFWGWIGPVGNIDPTWTLGGGVAGTGVLGGWVGLSVVSLVTGLVSGVSEALGE</sequence>
<dbReference type="STRING" id="98765.A0A2R6RVX5"/>
<reference evidence="3 4" key="1">
    <citation type="submission" date="2018-02" db="EMBL/GenBank/DDBJ databases">
        <title>Genome sequence of the basidiomycete white-rot fungus Phlebia centrifuga.</title>
        <authorList>
            <person name="Granchi Z."/>
            <person name="Peng M."/>
            <person name="de Vries R.P."/>
            <person name="Hilden K."/>
            <person name="Makela M.R."/>
            <person name="Grigoriev I."/>
            <person name="Riley R."/>
        </authorList>
    </citation>
    <scope>NUCLEOTIDE SEQUENCE [LARGE SCALE GENOMIC DNA]</scope>
    <source>
        <strain evidence="3 4">FBCC195</strain>
    </source>
</reference>
<dbReference type="InterPro" id="IPR037997">
    <property type="entry name" value="Dgk1-like"/>
</dbReference>
<gene>
    <name evidence="3" type="ORF">PHLCEN_2v1791</name>
</gene>
<dbReference type="EMBL" id="MLYV02000146">
    <property type="protein sequence ID" value="PSS34174.1"/>
    <property type="molecule type" value="Genomic_DNA"/>
</dbReference>
<keyword evidence="2" id="KW-0472">Membrane</keyword>
<protein>
    <recommendedName>
        <fullName evidence="5">Phosphatidate cytidylyltransferase</fullName>
    </recommendedName>
</protein>
<dbReference type="PANTHER" id="PTHR31303">
    <property type="entry name" value="CTP-DEPENDENT DIACYLGLYCEROL KINASE 1"/>
    <property type="match status" value="1"/>
</dbReference>
<keyword evidence="2" id="KW-0812">Transmembrane</keyword>
<proteinExistence type="predicted"/>
<name>A0A2R6RVX5_9APHY</name>
<dbReference type="GO" id="GO:0005789">
    <property type="term" value="C:endoplasmic reticulum membrane"/>
    <property type="evidence" value="ECO:0007669"/>
    <property type="project" value="TreeGrafter"/>
</dbReference>
<comment type="caution">
    <text evidence="3">The sequence shown here is derived from an EMBL/GenBank/DDBJ whole genome shotgun (WGS) entry which is preliminary data.</text>
</comment>
<dbReference type="OrthoDB" id="5673at2759"/>
<evidence type="ECO:0000256" key="1">
    <source>
        <dbReference type="SAM" id="MobiDB-lite"/>
    </source>
</evidence>
<keyword evidence="2" id="KW-1133">Transmembrane helix</keyword>
<dbReference type="GO" id="GO:0006654">
    <property type="term" value="P:phosphatidic acid biosynthetic process"/>
    <property type="evidence" value="ECO:0007669"/>
    <property type="project" value="TreeGrafter"/>
</dbReference>
<dbReference type="AlphaFoldDB" id="A0A2R6RVX5"/>
<feature type="compositionally biased region" description="Basic residues" evidence="1">
    <location>
        <begin position="33"/>
        <end position="44"/>
    </location>
</feature>
<evidence type="ECO:0000313" key="4">
    <source>
        <dbReference type="Proteomes" id="UP000186601"/>
    </source>
</evidence>
<evidence type="ECO:0000313" key="3">
    <source>
        <dbReference type="EMBL" id="PSS34174.1"/>
    </source>
</evidence>
<feature type="transmembrane region" description="Helical" evidence="2">
    <location>
        <begin position="192"/>
        <end position="213"/>
    </location>
</feature>
<dbReference type="Proteomes" id="UP000186601">
    <property type="component" value="Unassembled WGS sequence"/>
</dbReference>
<evidence type="ECO:0000256" key="2">
    <source>
        <dbReference type="SAM" id="Phobius"/>
    </source>
</evidence>
<dbReference type="GO" id="GO:0004143">
    <property type="term" value="F:ATP-dependent diacylglycerol kinase activity"/>
    <property type="evidence" value="ECO:0007669"/>
    <property type="project" value="InterPro"/>
</dbReference>
<feature type="region of interest" description="Disordered" evidence="1">
    <location>
        <begin position="1"/>
        <end position="45"/>
    </location>
</feature>